<feature type="region of interest" description="Disordered" evidence="4">
    <location>
        <begin position="22"/>
        <end position="185"/>
    </location>
</feature>
<protein>
    <submittedName>
        <fullName evidence="6">Hsp20 alpha crystallin family protein</fullName>
    </submittedName>
</protein>
<dbReference type="InterPro" id="IPR031107">
    <property type="entry name" value="Small_HSP"/>
</dbReference>
<dbReference type="SUPFAM" id="SSF49764">
    <property type="entry name" value="HSP20-like chaperones"/>
    <property type="match status" value="1"/>
</dbReference>
<dbReference type="PANTHER" id="PTHR11527">
    <property type="entry name" value="HEAT-SHOCK PROTEIN 20 FAMILY MEMBER"/>
    <property type="match status" value="1"/>
</dbReference>
<evidence type="ECO:0000259" key="5">
    <source>
        <dbReference type="PROSITE" id="PS01031"/>
    </source>
</evidence>
<comment type="similarity">
    <text evidence="2 3">Belongs to the small heat shock protein (HSP20) family.</text>
</comment>
<evidence type="ECO:0000313" key="6">
    <source>
        <dbReference type="EMBL" id="KAL3419046.1"/>
    </source>
</evidence>
<dbReference type="InterPro" id="IPR008978">
    <property type="entry name" value="HSP20-like_chaperone"/>
</dbReference>
<dbReference type="InterPro" id="IPR002068">
    <property type="entry name" value="A-crystallin/Hsp20_dom"/>
</dbReference>
<name>A0ABR4P7I6_9HELO</name>
<sequence length="346" mass="37086">MAFNQNNNQAAQNPFWDWVRSLDPAGSGVDHPAQGQFPFWPPPPPPAPGHHHEGPPHPPPPPPGPHGPPPHHDSHNPGQFPFGPGGLFGGRGGGFCGGPPGMGGFGGGRRGRHGPHHHREGSPSHERSASQEGEKSGSDGEGREHSPHRRHGRRGHHDRRGGRGGRGFGRRGPPPHPFAGPNPMFDMSGLMQALASHPLAQAWRGYAEQAAGQQSGETLVPEDVGDENSFTPPIDIFSTETSFVLHVALPGAKKEDVGINWDAEKSILNIAGVVYRLGDEEFLKCLSKSERKVGAFERAIKLPPGSQDKDEIDGDGITAKLEDGVLAITVPKVEKEWTEVRKVDII</sequence>
<proteinExistence type="inferred from homology"/>
<feature type="compositionally biased region" description="Basic residues" evidence="4">
    <location>
        <begin position="109"/>
        <end position="119"/>
    </location>
</feature>
<feature type="compositionally biased region" description="Basic and acidic residues" evidence="4">
    <location>
        <begin position="120"/>
        <end position="145"/>
    </location>
</feature>
<evidence type="ECO:0000256" key="3">
    <source>
        <dbReference type="RuleBase" id="RU003616"/>
    </source>
</evidence>
<organism evidence="6 7">
    <name type="scientific">Phlyctema vagabunda</name>
    <dbReference type="NCBI Taxonomy" id="108571"/>
    <lineage>
        <taxon>Eukaryota</taxon>
        <taxon>Fungi</taxon>
        <taxon>Dikarya</taxon>
        <taxon>Ascomycota</taxon>
        <taxon>Pezizomycotina</taxon>
        <taxon>Leotiomycetes</taxon>
        <taxon>Helotiales</taxon>
        <taxon>Dermateaceae</taxon>
        <taxon>Phlyctema</taxon>
    </lineage>
</organism>
<feature type="domain" description="SHSP" evidence="5">
    <location>
        <begin position="225"/>
        <end position="346"/>
    </location>
</feature>
<feature type="compositionally biased region" description="Basic residues" evidence="4">
    <location>
        <begin position="146"/>
        <end position="163"/>
    </location>
</feature>
<keyword evidence="7" id="KW-1185">Reference proteome</keyword>
<feature type="compositionally biased region" description="Gly residues" evidence="4">
    <location>
        <begin position="83"/>
        <end position="108"/>
    </location>
</feature>
<feature type="compositionally biased region" description="Pro residues" evidence="4">
    <location>
        <begin position="39"/>
        <end position="48"/>
    </location>
</feature>
<accession>A0ABR4P7I6</accession>
<feature type="compositionally biased region" description="Pro residues" evidence="4">
    <location>
        <begin position="56"/>
        <end position="68"/>
    </location>
</feature>
<evidence type="ECO:0000313" key="7">
    <source>
        <dbReference type="Proteomes" id="UP001629113"/>
    </source>
</evidence>
<dbReference type="Pfam" id="PF00011">
    <property type="entry name" value="HSP20"/>
    <property type="match status" value="1"/>
</dbReference>
<dbReference type="EMBL" id="JBFCZG010000008">
    <property type="protein sequence ID" value="KAL3419046.1"/>
    <property type="molecule type" value="Genomic_DNA"/>
</dbReference>
<comment type="caution">
    <text evidence="6">The sequence shown here is derived from an EMBL/GenBank/DDBJ whole genome shotgun (WGS) entry which is preliminary data.</text>
</comment>
<reference evidence="6 7" key="1">
    <citation type="submission" date="2024-06" db="EMBL/GenBank/DDBJ databases">
        <title>Complete genome of Phlyctema vagabunda strain 19-DSS-EL-015.</title>
        <authorList>
            <person name="Fiorenzani C."/>
        </authorList>
    </citation>
    <scope>NUCLEOTIDE SEQUENCE [LARGE SCALE GENOMIC DNA]</scope>
    <source>
        <strain evidence="6 7">19-DSS-EL-015</strain>
    </source>
</reference>
<evidence type="ECO:0000256" key="2">
    <source>
        <dbReference type="PROSITE-ProRule" id="PRU00285"/>
    </source>
</evidence>
<dbReference type="PROSITE" id="PS01031">
    <property type="entry name" value="SHSP"/>
    <property type="match status" value="1"/>
</dbReference>
<dbReference type="CDD" id="cd06464">
    <property type="entry name" value="ACD_sHsps-like"/>
    <property type="match status" value="1"/>
</dbReference>
<dbReference type="Gene3D" id="2.60.40.790">
    <property type="match status" value="1"/>
</dbReference>
<keyword evidence="1" id="KW-0346">Stress response</keyword>
<dbReference type="Proteomes" id="UP001629113">
    <property type="component" value="Unassembled WGS sequence"/>
</dbReference>
<evidence type="ECO:0000256" key="4">
    <source>
        <dbReference type="SAM" id="MobiDB-lite"/>
    </source>
</evidence>
<gene>
    <name evidence="6" type="ORF">PVAG01_09267</name>
</gene>
<evidence type="ECO:0000256" key="1">
    <source>
        <dbReference type="ARBA" id="ARBA00023016"/>
    </source>
</evidence>